<evidence type="ECO:0000313" key="11">
    <source>
        <dbReference type="EMBL" id="KAK7856594.1"/>
    </source>
</evidence>
<keyword evidence="6" id="KW-0732">Signal</keyword>
<dbReference type="PANTHER" id="PTHR48062">
    <property type="entry name" value="RECEPTOR-LIKE PROTEIN 14"/>
    <property type="match status" value="1"/>
</dbReference>
<dbReference type="EMBL" id="PKMF04000035">
    <property type="protein sequence ID" value="KAK7856594.1"/>
    <property type="molecule type" value="Genomic_DNA"/>
</dbReference>
<comment type="caution">
    <text evidence="11">The sequence shown here is derived from an EMBL/GenBank/DDBJ whole genome shotgun (WGS) entry which is preliminary data.</text>
</comment>
<evidence type="ECO:0000256" key="6">
    <source>
        <dbReference type="ARBA" id="ARBA00022729"/>
    </source>
</evidence>
<gene>
    <name evidence="11" type="primary">RLP13_5</name>
    <name evidence="11" type="ORF">CFP56_022666</name>
</gene>
<evidence type="ECO:0000256" key="10">
    <source>
        <dbReference type="ARBA" id="ARBA00037847"/>
    </source>
</evidence>
<sequence length="138" mass="15765">MLLLSTDLGMLKKLEELDLSDNHFEWILPPCLSHLTSLRLLDLSKNQFSGNLSSTVIANLTSLEYIDLSYNRFGGLFSFSSFANHSKLKVIRFKGENYRIEDGNKIVSESNTFEIETENPSWESSFQLKVFSHPQLVT</sequence>
<protein>
    <submittedName>
        <fullName evidence="11">Receptor-like protein 13</fullName>
    </submittedName>
</protein>
<organism evidence="11 12">
    <name type="scientific">Quercus suber</name>
    <name type="common">Cork oak</name>
    <dbReference type="NCBI Taxonomy" id="58331"/>
    <lineage>
        <taxon>Eukaryota</taxon>
        <taxon>Viridiplantae</taxon>
        <taxon>Streptophyta</taxon>
        <taxon>Embryophyta</taxon>
        <taxon>Tracheophyta</taxon>
        <taxon>Spermatophyta</taxon>
        <taxon>Magnoliopsida</taxon>
        <taxon>eudicotyledons</taxon>
        <taxon>Gunneridae</taxon>
        <taxon>Pentapetalae</taxon>
        <taxon>rosids</taxon>
        <taxon>fabids</taxon>
        <taxon>Fagales</taxon>
        <taxon>Fagaceae</taxon>
        <taxon>Quercus</taxon>
    </lineage>
</organism>
<dbReference type="InterPro" id="IPR051502">
    <property type="entry name" value="RLP_Defense_Trigger"/>
</dbReference>
<dbReference type="GO" id="GO:0012505">
    <property type="term" value="C:endomembrane system"/>
    <property type="evidence" value="ECO:0007669"/>
    <property type="project" value="UniProtKB-SubCell"/>
</dbReference>
<comment type="subcellular location">
    <subcellularLocation>
        <location evidence="1">Cell membrane</location>
    </subcellularLocation>
    <subcellularLocation>
        <location evidence="10">Endomembrane system</location>
        <topology evidence="10">Single-pass membrane protein</topology>
    </subcellularLocation>
</comment>
<dbReference type="InterPro" id="IPR003591">
    <property type="entry name" value="Leu-rich_rpt_typical-subtyp"/>
</dbReference>
<proteinExistence type="inferred from homology"/>
<dbReference type="Pfam" id="PF00560">
    <property type="entry name" value="LRR_1"/>
    <property type="match status" value="1"/>
</dbReference>
<evidence type="ECO:0000256" key="3">
    <source>
        <dbReference type="ARBA" id="ARBA00022475"/>
    </source>
</evidence>
<dbReference type="SMART" id="SM00369">
    <property type="entry name" value="LRR_TYP"/>
    <property type="match status" value="3"/>
</dbReference>
<dbReference type="InterPro" id="IPR001611">
    <property type="entry name" value="Leu-rich_rpt"/>
</dbReference>
<evidence type="ECO:0000256" key="4">
    <source>
        <dbReference type="ARBA" id="ARBA00022614"/>
    </source>
</evidence>
<evidence type="ECO:0000256" key="1">
    <source>
        <dbReference type="ARBA" id="ARBA00004236"/>
    </source>
</evidence>
<dbReference type="Pfam" id="PF13855">
    <property type="entry name" value="LRR_8"/>
    <property type="match status" value="1"/>
</dbReference>
<dbReference type="PRINTS" id="PR00019">
    <property type="entry name" value="LEURICHRPT"/>
</dbReference>
<evidence type="ECO:0000256" key="5">
    <source>
        <dbReference type="ARBA" id="ARBA00022692"/>
    </source>
</evidence>
<dbReference type="Gene3D" id="3.80.10.10">
    <property type="entry name" value="Ribonuclease Inhibitor"/>
    <property type="match status" value="1"/>
</dbReference>
<evidence type="ECO:0000256" key="7">
    <source>
        <dbReference type="ARBA" id="ARBA00022737"/>
    </source>
</evidence>
<keyword evidence="7" id="KW-0677">Repeat</keyword>
<comment type="similarity">
    <text evidence="2">Belongs to the RLP family.</text>
</comment>
<evidence type="ECO:0000313" key="12">
    <source>
        <dbReference type="Proteomes" id="UP000237347"/>
    </source>
</evidence>
<keyword evidence="3" id="KW-1003">Cell membrane</keyword>
<dbReference type="SUPFAM" id="SSF52058">
    <property type="entry name" value="L domain-like"/>
    <property type="match status" value="1"/>
</dbReference>
<dbReference type="GO" id="GO:0005886">
    <property type="term" value="C:plasma membrane"/>
    <property type="evidence" value="ECO:0007669"/>
    <property type="project" value="UniProtKB-SubCell"/>
</dbReference>
<name>A0AAW0M1J3_QUESU</name>
<dbReference type="PANTHER" id="PTHR48062:SF52">
    <property type="entry name" value="RECEPTOR-LIKE PROTEIN 8-RELATED"/>
    <property type="match status" value="1"/>
</dbReference>
<dbReference type="InterPro" id="IPR032675">
    <property type="entry name" value="LRR_dom_sf"/>
</dbReference>
<evidence type="ECO:0000256" key="9">
    <source>
        <dbReference type="ARBA" id="ARBA00023136"/>
    </source>
</evidence>
<keyword evidence="4" id="KW-0433">Leucine-rich repeat</keyword>
<keyword evidence="8" id="KW-1133">Transmembrane helix</keyword>
<keyword evidence="5" id="KW-0812">Transmembrane</keyword>
<accession>A0AAW0M1J3</accession>
<evidence type="ECO:0000256" key="2">
    <source>
        <dbReference type="ARBA" id="ARBA00009592"/>
    </source>
</evidence>
<dbReference type="Proteomes" id="UP000237347">
    <property type="component" value="Unassembled WGS sequence"/>
</dbReference>
<dbReference type="AlphaFoldDB" id="A0AAW0M1J3"/>
<evidence type="ECO:0000256" key="8">
    <source>
        <dbReference type="ARBA" id="ARBA00022989"/>
    </source>
</evidence>
<keyword evidence="12" id="KW-1185">Reference proteome</keyword>
<reference evidence="11 12" key="1">
    <citation type="journal article" date="2018" name="Sci. Data">
        <title>The draft genome sequence of cork oak.</title>
        <authorList>
            <person name="Ramos A.M."/>
            <person name="Usie A."/>
            <person name="Barbosa P."/>
            <person name="Barros P.M."/>
            <person name="Capote T."/>
            <person name="Chaves I."/>
            <person name="Simoes F."/>
            <person name="Abreu I."/>
            <person name="Carrasquinho I."/>
            <person name="Faro C."/>
            <person name="Guimaraes J.B."/>
            <person name="Mendonca D."/>
            <person name="Nobrega F."/>
            <person name="Rodrigues L."/>
            <person name="Saibo N.J.M."/>
            <person name="Varela M.C."/>
            <person name="Egas C."/>
            <person name="Matos J."/>
            <person name="Miguel C.M."/>
            <person name="Oliveira M.M."/>
            <person name="Ricardo C.P."/>
            <person name="Goncalves S."/>
        </authorList>
    </citation>
    <scope>NUCLEOTIDE SEQUENCE [LARGE SCALE GENOMIC DNA]</scope>
    <source>
        <strain evidence="12">cv. HL8</strain>
    </source>
</reference>
<keyword evidence="9" id="KW-0472">Membrane</keyword>